<dbReference type="EMBL" id="CP005693">
    <property type="protein sequence ID" value="AHH14697.1"/>
    <property type="molecule type" value="Genomic_DNA"/>
</dbReference>
<protein>
    <submittedName>
        <fullName evidence="1">Uncharacterized protein</fullName>
    </submittedName>
</protein>
<sequence>MSVAKHTVILRPQQIPKIFSTFYYDFKEGDI</sequence>
<geneLocation type="plasmid" evidence="1">
    <name>unnamed</name>
</geneLocation>
<organism evidence="1">
    <name type="scientific">Borrelia hermsii MTW</name>
    <dbReference type="NCBI Taxonomy" id="1313291"/>
    <lineage>
        <taxon>Bacteria</taxon>
        <taxon>Pseudomonadati</taxon>
        <taxon>Spirochaetota</taxon>
        <taxon>Spirochaetia</taxon>
        <taxon>Spirochaetales</taxon>
        <taxon>Borreliaceae</taxon>
        <taxon>Borrelia</taxon>
    </lineage>
</organism>
<reference evidence="1" key="1">
    <citation type="submission" date="2013-04" db="EMBL/GenBank/DDBJ databases">
        <title>Comparative Genomics of Relapsing Fever Spirochetes.</title>
        <authorList>
            <person name="Schwan T.G."/>
            <person name="Raffel S.J."/>
            <person name="Porcella S.F."/>
            <person name="Martens C.A."/>
            <person name="Bruno D.P."/>
            <person name="Ricklefs S.M."/>
            <person name="Barbian K.B."/>
        </authorList>
    </citation>
    <scope>NUCLEOTIDE SEQUENCE</scope>
    <source>
        <strain evidence="1">MTW</strain>
        <plasmid evidence="1">unnamed</plasmid>
    </source>
</reference>
<proteinExistence type="predicted"/>
<dbReference type="AlphaFoldDB" id="W5T661"/>
<dbReference type="HOGENOM" id="CLU_3395394_0_0_12"/>
<accession>W5T661</accession>
<evidence type="ECO:0000313" key="1">
    <source>
        <dbReference type="EMBL" id="AHH14697.1"/>
    </source>
</evidence>
<name>W5T661_BORHE</name>
<gene>
    <name evidence="1" type="ORF">BHW_0900045</name>
</gene>
<keyword evidence="1" id="KW-0614">Plasmid</keyword>